<dbReference type="GO" id="GO:0022857">
    <property type="term" value="F:transmembrane transporter activity"/>
    <property type="evidence" value="ECO:0007669"/>
    <property type="project" value="InterPro"/>
</dbReference>
<reference evidence="7" key="1">
    <citation type="submission" date="2021-12" db="EMBL/GenBank/DDBJ databases">
        <authorList>
            <person name="Martin H S."/>
        </authorList>
    </citation>
    <scope>NUCLEOTIDE SEQUENCE</scope>
</reference>
<dbReference type="Proteomes" id="UP000838878">
    <property type="component" value="Chromosome 12"/>
</dbReference>
<keyword evidence="4 5" id="KW-0472">Membrane</keyword>
<keyword evidence="2 5" id="KW-0812">Transmembrane</keyword>
<dbReference type="Gene3D" id="1.20.1250.20">
    <property type="entry name" value="MFS general substrate transporter like domains"/>
    <property type="match status" value="1"/>
</dbReference>
<sequence>MTRSDSVCDKKMDFETALNSEIGQFGKYQLINILLLTVPAALSDFMAGDYVFTAGKLPHRCAISICDDQPPEYAPQWILNAVPSTSTGFEDCSRYAYLSNTTLLANSTCPADLFDRNTIIPCEGYVYARINTVVYDFGLECQEWLRALAGTLNSLGGMVALPLAGFISDYFGRRSSIVFFGFNVALVGLLKAFSINYTMYVTLQFLHTAIGGGLYSASYILATELVGSKFRVPTSATMSSMFALGQAILGAIASAIPDWRQLTLTLFTPIFSLLIYYWIVTESHRWLLSRNKNNEAKIVLENAARLNGRKISDTAMNFLLTAIPQQTNEKSDKSSKLLFIRVLKSPVMLRRCFTTPVYWIATTFIYYGLSINSVSLSGNMYLNYVLTCLIEIPGYWTAYLILDRVGRKVTLFTGYMLCSACCIAFSFTPDDMYVLSLFLYLTGKFSTGVIFTSLYLFTSELYPTRHRHSFLGFSSMLGRIGSVLSPLTPPLMVYWSGIPSMLFAVMAAIAGLLILTQPETRGLKVADTFEEAEQIGKLKNNIIY</sequence>
<feature type="transmembrane region" description="Helical" evidence="5">
    <location>
        <begin position="409"/>
        <end position="427"/>
    </location>
</feature>
<dbReference type="InterPro" id="IPR020846">
    <property type="entry name" value="MFS_dom"/>
</dbReference>
<feature type="non-terminal residue" evidence="7">
    <location>
        <position position="544"/>
    </location>
</feature>
<feature type="transmembrane region" description="Helical" evidence="5">
    <location>
        <begin position="262"/>
        <end position="280"/>
    </location>
</feature>
<feature type="transmembrane region" description="Helical" evidence="5">
    <location>
        <begin position="433"/>
        <end position="457"/>
    </location>
</feature>
<dbReference type="Pfam" id="PF07690">
    <property type="entry name" value="MFS_1"/>
    <property type="match status" value="1"/>
</dbReference>
<proteinExistence type="predicted"/>
<evidence type="ECO:0000256" key="5">
    <source>
        <dbReference type="SAM" id="Phobius"/>
    </source>
</evidence>
<evidence type="ECO:0000256" key="2">
    <source>
        <dbReference type="ARBA" id="ARBA00022692"/>
    </source>
</evidence>
<evidence type="ECO:0000259" key="6">
    <source>
        <dbReference type="PROSITE" id="PS50850"/>
    </source>
</evidence>
<dbReference type="InterPro" id="IPR011701">
    <property type="entry name" value="MFS"/>
</dbReference>
<dbReference type="InterPro" id="IPR036259">
    <property type="entry name" value="MFS_trans_sf"/>
</dbReference>
<dbReference type="PROSITE" id="PS50850">
    <property type="entry name" value="MFS"/>
    <property type="match status" value="1"/>
</dbReference>
<gene>
    <name evidence="7" type="ORF">BINO364_LOCUS3867</name>
</gene>
<accession>A0A8J9V8D6</accession>
<evidence type="ECO:0000256" key="3">
    <source>
        <dbReference type="ARBA" id="ARBA00022989"/>
    </source>
</evidence>
<evidence type="ECO:0000256" key="1">
    <source>
        <dbReference type="ARBA" id="ARBA00004141"/>
    </source>
</evidence>
<dbReference type="PANTHER" id="PTHR24064">
    <property type="entry name" value="SOLUTE CARRIER FAMILY 22 MEMBER"/>
    <property type="match status" value="1"/>
</dbReference>
<feature type="transmembrane region" description="Helical" evidence="5">
    <location>
        <begin position="381"/>
        <end position="402"/>
    </location>
</feature>
<feature type="transmembrane region" description="Helical" evidence="5">
    <location>
        <begin position="238"/>
        <end position="256"/>
    </location>
</feature>
<evidence type="ECO:0000256" key="4">
    <source>
        <dbReference type="ARBA" id="ARBA00023136"/>
    </source>
</evidence>
<evidence type="ECO:0000313" key="8">
    <source>
        <dbReference type="Proteomes" id="UP000838878"/>
    </source>
</evidence>
<protein>
    <recommendedName>
        <fullName evidence="6">Major facilitator superfamily (MFS) profile domain-containing protein</fullName>
    </recommendedName>
</protein>
<dbReference type="AlphaFoldDB" id="A0A8J9V8D6"/>
<organism evidence="7 8">
    <name type="scientific">Brenthis ino</name>
    <name type="common">lesser marbled fritillary</name>
    <dbReference type="NCBI Taxonomy" id="405034"/>
    <lineage>
        <taxon>Eukaryota</taxon>
        <taxon>Metazoa</taxon>
        <taxon>Ecdysozoa</taxon>
        <taxon>Arthropoda</taxon>
        <taxon>Hexapoda</taxon>
        <taxon>Insecta</taxon>
        <taxon>Pterygota</taxon>
        <taxon>Neoptera</taxon>
        <taxon>Endopterygota</taxon>
        <taxon>Lepidoptera</taxon>
        <taxon>Glossata</taxon>
        <taxon>Ditrysia</taxon>
        <taxon>Papilionoidea</taxon>
        <taxon>Nymphalidae</taxon>
        <taxon>Heliconiinae</taxon>
        <taxon>Argynnini</taxon>
        <taxon>Brenthis</taxon>
    </lineage>
</organism>
<dbReference type="OrthoDB" id="2261376at2759"/>
<feature type="transmembrane region" description="Helical" evidence="5">
    <location>
        <begin position="177"/>
        <end position="199"/>
    </location>
</feature>
<feature type="transmembrane region" description="Helical" evidence="5">
    <location>
        <begin position="205"/>
        <end position="226"/>
    </location>
</feature>
<feature type="transmembrane region" description="Helical" evidence="5">
    <location>
        <begin position="469"/>
        <end position="487"/>
    </location>
</feature>
<dbReference type="PROSITE" id="PS00216">
    <property type="entry name" value="SUGAR_TRANSPORT_1"/>
    <property type="match status" value="1"/>
</dbReference>
<feature type="domain" description="Major facilitator superfamily (MFS) profile" evidence="6">
    <location>
        <begin position="101"/>
        <end position="522"/>
    </location>
</feature>
<dbReference type="GO" id="GO:0016020">
    <property type="term" value="C:membrane"/>
    <property type="evidence" value="ECO:0007669"/>
    <property type="project" value="UniProtKB-SubCell"/>
</dbReference>
<feature type="transmembrane region" description="Helical" evidence="5">
    <location>
        <begin position="348"/>
        <end position="369"/>
    </location>
</feature>
<dbReference type="EMBL" id="OV170232">
    <property type="protein sequence ID" value="CAH0717233.1"/>
    <property type="molecule type" value="Genomic_DNA"/>
</dbReference>
<feature type="transmembrane region" description="Helical" evidence="5">
    <location>
        <begin position="493"/>
        <end position="515"/>
    </location>
</feature>
<name>A0A8J9V8D6_9NEOP</name>
<keyword evidence="3 5" id="KW-1133">Transmembrane helix</keyword>
<comment type="subcellular location">
    <subcellularLocation>
        <location evidence="1">Membrane</location>
        <topology evidence="1">Multi-pass membrane protein</topology>
    </subcellularLocation>
</comment>
<feature type="transmembrane region" description="Helical" evidence="5">
    <location>
        <begin position="144"/>
        <end position="165"/>
    </location>
</feature>
<keyword evidence="8" id="KW-1185">Reference proteome</keyword>
<dbReference type="SUPFAM" id="SSF103473">
    <property type="entry name" value="MFS general substrate transporter"/>
    <property type="match status" value="1"/>
</dbReference>
<dbReference type="InterPro" id="IPR005829">
    <property type="entry name" value="Sugar_transporter_CS"/>
</dbReference>
<evidence type="ECO:0000313" key="7">
    <source>
        <dbReference type="EMBL" id="CAH0717233.1"/>
    </source>
</evidence>